<dbReference type="EMBL" id="BMUL01000023">
    <property type="protein sequence ID" value="GHB07947.1"/>
    <property type="molecule type" value="Genomic_DNA"/>
</dbReference>
<protein>
    <submittedName>
        <fullName evidence="4">Acyl-CoA dehydrogenase</fullName>
    </submittedName>
</protein>
<dbReference type="RefSeq" id="WP_189982930.1">
    <property type="nucleotide sequence ID" value="NZ_BMUL01000023.1"/>
</dbReference>
<dbReference type="Gene3D" id="1.10.540.10">
    <property type="entry name" value="Acyl-CoA dehydrogenase/oxidase, N-terminal domain"/>
    <property type="match status" value="1"/>
</dbReference>
<evidence type="ECO:0000313" key="5">
    <source>
        <dbReference type="Proteomes" id="UP000644020"/>
    </source>
</evidence>
<dbReference type="AlphaFoldDB" id="A0A918T807"/>
<dbReference type="InterPro" id="IPR037069">
    <property type="entry name" value="AcylCoA_DH/ox_N_sf"/>
</dbReference>
<evidence type="ECO:0000313" key="4">
    <source>
        <dbReference type="EMBL" id="GHB07947.1"/>
    </source>
</evidence>
<gene>
    <name evidence="4" type="ORF">GCM10010305_58710</name>
</gene>
<dbReference type="Gene3D" id="1.20.140.10">
    <property type="entry name" value="Butyryl-CoA Dehydrogenase, subunit A, domain 3"/>
    <property type="match status" value="1"/>
</dbReference>
<feature type="domain" description="Acyl-CoA dehydrogenase C-terminal" evidence="3">
    <location>
        <begin position="240"/>
        <end position="371"/>
    </location>
</feature>
<reference evidence="4" key="1">
    <citation type="journal article" date="2014" name="Int. J. Syst. Evol. Microbiol.">
        <title>Complete genome sequence of Corynebacterium casei LMG S-19264T (=DSM 44701T), isolated from a smear-ripened cheese.</title>
        <authorList>
            <consortium name="US DOE Joint Genome Institute (JGI-PGF)"/>
            <person name="Walter F."/>
            <person name="Albersmeier A."/>
            <person name="Kalinowski J."/>
            <person name="Ruckert C."/>
        </authorList>
    </citation>
    <scope>NUCLEOTIDE SEQUENCE</scope>
    <source>
        <strain evidence="4">JCM 4518</strain>
    </source>
</reference>
<organism evidence="4 5">
    <name type="scientific">Streptomyces termitum</name>
    <dbReference type="NCBI Taxonomy" id="67368"/>
    <lineage>
        <taxon>Bacteria</taxon>
        <taxon>Bacillati</taxon>
        <taxon>Actinomycetota</taxon>
        <taxon>Actinomycetes</taxon>
        <taxon>Kitasatosporales</taxon>
        <taxon>Streptomycetaceae</taxon>
        <taxon>Streptomyces</taxon>
    </lineage>
</organism>
<name>A0A918T807_9ACTN</name>
<proteinExistence type="predicted"/>
<dbReference type="PIRSF" id="PIRSF016578">
    <property type="entry name" value="HsaA"/>
    <property type="match status" value="1"/>
</dbReference>
<evidence type="ECO:0000259" key="2">
    <source>
        <dbReference type="Pfam" id="PF02771"/>
    </source>
</evidence>
<comment type="caution">
    <text evidence="4">The sequence shown here is derived from an EMBL/GenBank/DDBJ whole genome shotgun (WGS) entry which is preliminary data.</text>
</comment>
<dbReference type="SUPFAM" id="SSF47203">
    <property type="entry name" value="Acyl-CoA dehydrogenase C-terminal domain-like"/>
    <property type="match status" value="1"/>
</dbReference>
<dbReference type="Gene3D" id="2.40.110.10">
    <property type="entry name" value="Butyryl-CoA Dehydrogenase, subunit A, domain 2"/>
    <property type="match status" value="1"/>
</dbReference>
<dbReference type="PANTHER" id="PTHR43884:SF12">
    <property type="entry name" value="ISOVALERYL-COA DEHYDROGENASE, MITOCHONDRIAL-RELATED"/>
    <property type="match status" value="1"/>
</dbReference>
<dbReference type="PANTHER" id="PTHR43884">
    <property type="entry name" value="ACYL-COA DEHYDROGENASE"/>
    <property type="match status" value="1"/>
</dbReference>
<feature type="domain" description="Acyl-CoA dehydrogenase/oxidase N-terminal" evidence="2">
    <location>
        <begin position="11"/>
        <end position="105"/>
    </location>
</feature>
<dbReference type="GO" id="GO:0050660">
    <property type="term" value="F:flavin adenine dinucleotide binding"/>
    <property type="evidence" value="ECO:0007669"/>
    <property type="project" value="InterPro"/>
</dbReference>
<reference evidence="4" key="2">
    <citation type="submission" date="2020-09" db="EMBL/GenBank/DDBJ databases">
        <authorList>
            <person name="Sun Q."/>
            <person name="Ohkuma M."/>
        </authorList>
    </citation>
    <scope>NUCLEOTIDE SEQUENCE</scope>
    <source>
        <strain evidence="4">JCM 4518</strain>
    </source>
</reference>
<keyword evidence="5" id="KW-1185">Reference proteome</keyword>
<dbReference type="InterPro" id="IPR009100">
    <property type="entry name" value="AcylCoA_DH/oxidase_NM_dom_sf"/>
</dbReference>
<dbReference type="InterPro" id="IPR013107">
    <property type="entry name" value="Acyl-CoA_DH_C"/>
</dbReference>
<dbReference type="GO" id="GO:0003995">
    <property type="term" value="F:acyl-CoA dehydrogenase activity"/>
    <property type="evidence" value="ECO:0007669"/>
    <property type="project" value="TreeGrafter"/>
</dbReference>
<accession>A0A918T807</accession>
<evidence type="ECO:0000259" key="3">
    <source>
        <dbReference type="Pfam" id="PF08028"/>
    </source>
</evidence>
<dbReference type="Pfam" id="PF02771">
    <property type="entry name" value="Acyl-CoA_dh_N"/>
    <property type="match status" value="1"/>
</dbReference>
<dbReference type="SUPFAM" id="SSF56645">
    <property type="entry name" value="Acyl-CoA dehydrogenase NM domain-like"/>
    <property type="match status" value="1"/>
</dbReference>
<dbReference type="Pfam" id="PF08028">
    <property type="entry name" value="Acyl-CoA_dh_2"/>
    <property type="match status" value="1"/>
</dbReference>
<evidence type="ECO:0000256" key="1">
    <source>
        <dbReference type="ARBA" id="ARBA00023002"/>
    </source>
</evidence>
<dbReference type="Proteomes" id="UP000644020">
    <property type="component" value="Unassembled WGS sequence"/>
</dbReference>
<sequence>MATVDIDSGTLRKAVRELVPTLRANGPATEERGWLVEENIELLEQAGVFRSAVPRRFGGLDLPLADQHAVVAEIARGCGSTGWVANAWISSAWIVSQYPDRAQEEIYGTSGGSLKVSGGFTPTGRATRTEDGFVLNGGWRFNTGIRAADWNILAALVERSDDVHEEVYAIVPASAMTLADDWDVTAAAGTGSCTSSVKDLFVPAHRVVDGFEVLEGQVADRAHTAGTGREYGLTAYVMALSAAAYIGMARAGLELFLDRLPGKSIAYTHWEEQRAHPHIQFQVAAAANKIAAAQALADDWTLRMQGAADADERLGVNDRVEIRSRITYAVLLAKEAVDLLHSVSGASVIQRAQPFQRVHRDIQGLALHGLMAPLGGFEAYGRILVGLDPDTEFF</sequence>
<keyword evidence="1" id="KW-0560">Oxidoreductase</keyword>
<dbReference type="InterPro" id="IPR013786">
    <property type="entry name" value="AcylCoA_DH/ox_N"/>
</dbReference>
<dbReference type="InterPro" id="IPR036250">
    <property type="entry name" value="AcylCo_DH-like_C"/>
</dbReference>
<dbReference type="InterPro" id="IPR046373">
    <property type="entry name" value="Acyl-CoA_Oxase/DH_mid-dom_sf"/>
</dbReference>